<dbReference type="Proteomes" id="UP000249890">
    <property type="component" value="Chromosome"/>
</dbReference>
<dbReference type="AlphaFoldDB" id="A0A2Z2KVR5"/>
<evidence type="ECO:0000313" key="1">
    <source>
        <dbReference type="EMBL" id="ASA25401.1"/>
    </source>
</evidence>
<proteinExistence type="predicted"/>
<protein>
    <submittedName>
        <fullName evidence="1">Uncharacterized protein</fullName>
    </submittedName>
</protein>
<dbReference type="RefSeq" id="WP_087919366.1">
    <property type="nucleotide sequence ID" value="NZ_CP021780.1"/>
</dbReference>
<dbReference type="EMBL" id="CP021780">
    <property type="protein sequence ID" value="ASA25401.1"/>
    <property type="molecule type" value="Genomic_DNA"/>
</dbReference>
<reference evidence="1 2" key="1">
    <citation type="submission" date="2017-06" db="EMBL/GenBank/DDBJ databases">
        <title>Complete genome sequence of Paenibacillus donghaensis KCTC 13049T isolated from East Sea sediment, South Korea.</title>
        <authorList>
            <person name="Jung B.K."/>
            <person name="Hong S.-J."/>
            <person name="Shin J.-H."/>
        </authorList>
    </citation>
    <scope>NUCLEOTIDE SEQUENCE [LARGE SCALE GENOMIC DNA]</scope>
    <source>
        <strain evidence="1 2">KCTC 13049</strain>
    </source>
</reference>
<name>A0A2Z2KVR5_9BACL</name>
<organism evidence="1 2">
    <name type="scientific">Paenibacillus donghaensis</name>
    <dbReference type="NCBI Taxonomy" id="414771"/>
    <lineage>
        <taxon>Bacteria</taxon>
        <taxon>Bacillati</taxon>
        <taxon>Bacillota</taxon>
        <taxon>Bacilli</taxon>
        <taxon>Bacillales</taxon>
        <taxon>Paenibacillaceae</taxon>
        <taxon>Paenibacillus</taxon>
    </lineage>
</organism>
<sequence>MTQTTKRFKAGSSVMLPSGVIQEISDIQYVHNRYQLKGISGWRYGIDQLRRVNWKAEAEKWREEALRQYPTPEAYEAACASRDKHGARRRSSEANMTEIDEVLNDILDTLYPDTPAPKEGE</sequence>
<dbReference type="OrthoDB" id="2667289at2"/>
<accession>A0A2Z2KVR5</accession>
<dbReference type="KEGG" id="pdh:B9T62_34510"/>
<evidence type="ECO:0000313" key="2">
    <source>
        <dbReference type="Proteomes" id="UP000249890"/>
    </source>
</evidence>
<keyword evidence="2" id="KW-1185">Reference proteome</keyword>
<gene>
    <name evidence="1" type="ORF">B9T62_34510</name>
</gene>